<keyword evidence="2" id="KW-1185">Reference proteome</keyword>
<evidence type="ECO:0000313" key="2">
    <source>
        <dbReference type="Proteomes" id="UP000199393"/>
    </source>
</evidence>
<organism evidence="1 2">
    <name type="scientific">Micromonospora krabiensis</name>
    <dbReference type="NCBI Taxonomy" id="307121"/>
    <lineage>
        <taxon>Bacteria</taxon>
        <taxon>Bacillati</taxon>
        <taxon>Actinomycetota</taxon>
        <taxon>Actinomycetes</taxon>
        <taxon>Micromonosporales</taxon>
        <taxon>Micromonosporaceae</taxon>
        <taxon>Micromonospora</taxon>
    </lineage>
</organism>
<sequence length="166" mass="18310">MDVKELIKQGRRPEDTVPLCLRADLVREYEQVEKQVTKARGDAGDSLAGPQVADLEARLADLRGQMAGTTLTLTLRALSPHRYQALVDEHPPRVNDGVPHSRDRVLGFNADTFFVALAKACIVSPDLDDEDWEALVGDDGTLTDGQVEKLCTTAWQLNKSEVNLPF</sequence>
<reference evidence="2" key="1">
    <citation type="submission" date="2016-06" db="EMBL/GenBank/DDBJ databases">
        <authorList>
            <person name="Varghese N."/>
        </authorList>
    </citation>
    <scope>NUCLEOTIDE SEQUENCE [LARGE SCALE GENOMIC DNA]</scope>
    <source>
        <strain evidence="2">DSM 45344</strain>
    </source>
</reference>
<evidence type="ECO:0000313" key="1">
    <source>
        <dbReference type="EMBL" id="SBV27572.1"/>
    </source>
</evidence>
<dbReference type="EMBL" id="LT598496">
    <property type="protein sequence ID" value="SBV27572.1"/>
    <property type="molecule type" value="Genomic_DNA"/>
</dbReference>
<dbReference type="STRING" id="307121.GA0070620_3096"/>
<protein>
    <submittedName>
        <fullName evidence="1">Uncharacterized protein</fullName>
    </submittedName>
</protein>
<dbReference type="Proteomes" id="UP000199393">
    <property type="component" value="Chromosome I"/>
</dbReference>
<name>A0A1C3N4Q5_9ACTN</name>
<dbReference type="AlphaFoldDB" id="A0A1C3N4Q5"/>
<proteinExistence type="predicted"/>
<accession>A0A1C3N4Q5</accession>
<gene>
    <name evidence="1" type="ORF">GA0070620_3096</name>
</gene>